<feature type="compositionally biased region" description="Basic and acidic residues" evidence="1">
    <location>
        <begin position="53"/>
        <end position="65"/>
    </location>
</feature>
<sequence length="65" mass="7295">MGTVLTTAALHVTLVTRMLWERMEDGKVQMRAARWRLAKAWRGGLRGNGTTNPHEDLKVPHDDAA</sequence>
<feature type="region of interest" description="Disordered" evidence="1">
    <location>
        <begin position="43"/>
        <end position="65"/>
    </location>
</feature>
<evidence type="ECO:0000256" key="1">
    <source>
        <dbReference type="SAM" id="MobiDB-lite"/>
    </source>
</evidence>
<comment type="caution">
    <text evidence="2">The sequence shown here is derived from an EMBL/GenBank/DDBJ whole genome shotgun (WGS) entry which is preliminary data.</text>
</comment>
<name>A0ABD3FLU5_9STRA</name>
<gene>
    <name evidence="2" type="ORF">V7S43_007603</name>
</gene>
<protein>
    <submittedName>
        <fullName evidence="2">Uncharacterized protein</fullName>
    </submittedName>
</protein>
<organism evidence="2 3">
    <name type="scientific">Phytophthora oleae</name>
    <dbReference type="NCBI Taxonomy" id="2107226"/>
    <lineage>
        <taxon>Eukaryota</taxon>
        <taxon>Sar</taxon>
        <taxon>Stramenopiles</taxon>
        <taxon>Oomycota</taxon>
        <taxon>Peronosporomycetes</taxon>
        <taxon>Peronosporales</taxon>
        <taxon>Peronosporaceae</taxon>
        <taxon>Phytophthora</taxon>
    </lineage>
</organism>
<proteinExistence type="predicted"/>
<dbReference type="EMBL" id="JBIMZQ010000014">
    <property type="protein sequence ID" value="KAL3667377.1"/>
    <property type="molecule type" value="Genomic_DNA"/>
</dbReference>
<evidence type="ECO:0000313" key="2">
    <source>
        <dbReference type="EMBL" id="KAL3667377.1"/>
    </source>
</evidence>
<reference evidence="2 3" key="1">
    <citation type="submission" date="2024-09" db="EMBL/GenBank/DDBJ databases">
        <title>Genome sequencing and assembly of Phytophthora oleae, isolate VK10A, causative agent of rot of olive drupes.</title>
        <authorList>
            <person name="Conti Taguali S."/>
            <person name="Riolo M."/>
            <person name="La Spada F."/>
            <person name="Cacciola S.O."/>
            <person name="Dionisio G."/>
        </authorList>
    </citation>
    <scope>NUCLEOTIDE SEQUENCE [LARGE SCALE GENOMIC DNA]</scope>
    <source>
        <strain evidence="2 3">VK10A</strain>
    </source>
</reference>
<keyword evidence="3" id="KW-1185">Reference proteome</keyword>
<dbReference type="Proteomes" id="UP001632037">
    <property type="component" value="Unassembled WGS sequence"/>
</dbReference>
<evidence type="ECO:0000313" key="3">
    <source>
        <dbReference type="Proteomes" id="UP001632037"/>
    </source>
</evidence>
<dbReference type="AlphaFoldDB" id="A0ABD3FLU5"/>
<accession>A0ABD3FLU5</accession>